<accession>A0A2R3Z343</accession>
<dbReference type="SUPFAM" id="SSF53474">
    <property type="entry name" value="alpha/beta-Hydrolases"/>
    <property type="match status" value="1"/>
</dbReference>
<dbReference type="GO" id="GO:0034338">
    <property type="term" value="F:short-chain carboxylesterase activity"/>
    <property type="evidence" value="ECO:0007669"/>
    <property type="project" value="TreeGrafter"/>
</dbReference>
<evidence type="ECO:0000256" key="1">
    <source>
        <dbReference type="ARBA" id="ARBA00010884"/>
    </source>
</evidence>
<dbReference type="PROSITE" id="PS01133">
    <property type="entry name" value="UPF0017"/>
    <property type="match status" value="1"/>
</dbReference>
<name>A0A2R3Z343_9FLAO</name>
<feature type="active site" description="Charge relay system" evidence="4">
    <location>
        <position position="267"/>
    </location>
</feature>
<dbReference type="PANTHER" id="PTHR10794">
    <property type="entry name" value="ABHYDROLASE DOMAIN-CONTAINING PROTEIN"/>
    <property type="match status" value="1"/>
</dbReference>
<keyword evidence="3 6" id="KW-0378">Hydrolase</keyword>
<evidence type="ECO:0000313" key="7">
    <source>
        <dbReference type="Proteomes" id="UP000241507"/>
    </source>
</evidence>
<dbReference type="GO" id="GO:0047372">
    <property type="term" value="F:monoacylglycerol lipase activity"/>
    <property type="evidence" value="ECO:0007669"/>
    <property type="project" value="TreeGrafter"/>
</dbReference>
<evidence type="ECO:0000256" key="3">
    <source>
        <dbReference type="ARBA" id="ARBA00022801"/>
    </source>
</evidence>
<dbReference type="KEGG" id="grs:C7S20_04935"/>
<dbReference type="Proteomes" id="UP000241507">
    <property type="component" value="Chromosome"/>
</dbReference>
<dbReference type="RefSeq" id="WP_107011437.1">
    <property type="nucleotide sequence ID" value="NZ_CP028136.1"/>
</dbReference>
<organism evidence="6 7">
    <name type="scientific">Christiangramia fulva</name>
    <dbReference type="NCBI Taxonomy" id="2126553"/>
    <lineage>
        <taxon>Bacteria</taxon>
        <taxon>Pseudomonadati</taxon>
        <taxon>Bacteroidota</taxon>
        <taxon>Flavobacteriia</taxon>
        <taxon>Flavobacteriales</taxon>
        <taxon>Flavobacteriaceae</taxon>
        <taxon>Christiangramia</taxon>
    </lineage>
</organism>
<keyword evidence="7" id="KW-1185">Reference proteome</keyword>
<dbReference type="InterPro" id="IPR000952">
    <property type="entry name" value="AB_hydrolase_4_CS"/>
</dbReference>
<sequence>MPLLSSNYIPPRLYRNADIATIYAATLRKVAIDIPERERLELKDGDFIDLDWFYSGQNSRKAIILLHGLAGNSTRPYMKGMAKVFNKKGWDAISVNLRGCSGEMNRLYRSYHAGVTNDLGEIINHILSLSKYEKIVLLGFSLGGNIVLKYLAERDKIPSEIVSGIGISVPCDLAGSLGAINKMRNFVYAQRFLVNLKEQLLQRAEKFPEKVNPVAIKKCRSLRDIDDLYTSKAHGYKNASDYYRQASSLYSLEKIKIPSLLINAKNDSFLSEESYPYKKAEHSPYFHLETPVYGGHVGFITKNGPFYHEKRAIEFAKKQLGLHPS</sequence>
<evidence type="ECO:0000313" key="6">
    <source>
        <dbReference type="EMBL" id="AVR44659.1"/>
    </source>
</evidence>
<proteinExistence type="inferred from homology"/>
<dbReference type="OrthoDB" id="332676at2"/>
<dbReference type="InterPro" id="IPR000073">
    <property type="entry name" value="AB_hydrolase_1"/>
</dbReference>
<dbReference type="InterPro" id="IPR029058">
    <property type="entry name" value="AB_hydrolase_fold"/>
</dbReference>
<dbReference type="PANTHER" id="PTHR10794:SF94">
    <property type="entry name" value="ESTERASE YHET-RELATED"/>
    <property type="match status" value="1"/>
</dbReference>
<protein>
    <submittedName>
        <fullName evidence="6">Alpha/beta hydrolase</fullName>
    </submittedName>
</protein>
<feature type="domain" description="AB hydrolase-1" evidence="5">
    <location>
        <begin position="62"/>
        <end position="301"/>
    </location>
</feature>
<dbReference type="EMBL" id="CP028136">
    <property type="protein sequence ID" value="AVR44659.1"/>
    <property type="molecule type" value="Genomic_DNA"/>
</dbReference>
<reference evidence="7" key="1">
    <citation type="submission" date="2018-03" db="EMBL/GenBank/DDBJ databases">
        <title>Gramella fulva sp. nov., isolated from a dry surface of tidal flat.</title>
        <authorList>
            <person name="Hwang S.H."/>
            <person name="Hwang W.M."/>
            <person name="Kang K."/>
            <person name="Ahn T.-Y."/>
        </authorList>
    </citation>
    <scope>NUCLEOTIDE SEQUENCE [LARGE SCALE GENOMIC DNA]</scope>
    <source>
        <strain evidence="7">SH35</strain>
    </source>
</reference>
<feature type="active site" description="Charge relay system" evidence="4">
    <location>
        <position position="296"/>
    </location>
</feature>
<gene>
    <name evidence="6" type="ORF">C7S20_04935</name>
</gene>
<dbReference type="Pfam" id="PF00561">
    <property type="entry name" value="Abhydrolase_1"/>
    <property type="match status" value="1"/>
</dbReference>
<comment type="similarity">
    <text evidence="1">Belongs to the AB hydrolase superfamily. AB hydrolase 4 family.</text>
</comment>
<keyword evidence="2" id="KW-0719">Serine esterase</keyword>
<dbReference type="Gene3D" id="3.40.50.1820">
    <property type="entry name" value="alpha/beta hydrolase"/>
    <property type="match status" value="1"/>
</dbReference>
<dbReference type="InterPro" id="IPR050960">
    <property type="entry name" value="AB_hydrolase_4_sf"/>
</dbReference>
<evidence type="ECO:0000256" key="4">
    <source>
        <dbReference type="PIRSR" id="PIRSR005211-1"/>
    </source>
</evidence>
<dbReference type="AlphaFoldDB" id="A0A2R3Z343"/>
<feature type="active site" description="Charge relay system" evidence="4">
    <location>
        <position position="141"/>
    </location>
</feature>
<evidence type="ECO:0000256" key="2">
    <source>
        <dbReference type="ARBA" id="ARBA00022487"/>
    </source>
</evidence>
<evidence type="ECO:0000259" key="5">
    <source>
        <dbReference type="Pfam" id="PF00561"/>
    </source>
</evidence>
<dbReference type="PIRSF" id="PIRSF005211">
    <property type="entry name" value="Ab_hydro_YheT"/>
    <property type="match status" value="1"/>
</dbReference>
<dbReference type="InterPro" id="IPR012020">
    <property type="entry name" value="ABHD4"/>
</dbReference>